<name>A0AAV4AL04_9GAST</name>
<accession>A0AAV4AL04</accession>
<evidence type="ECO:0000313" key="1">
    <source>
        <dbReference type="EMBL" id="GFO07473.1"/>
    </source>
</evidence>
<dbReference type="AlphaFoldDB" id="A0AAV4AL04"/>
<keyword evidence="2" id="KW-1185">Reference proteome</keyword>
<dbReference type="Proteomes" id="UP000735302">
    <property type="component" value="Unassembled WGS sequence"/>
</dbReference>
<comment type="caution">
    <text evidence="1">The sequence shown here is derived from an EMBL/GenBank/DDBJ whole genome shotgun (WGS) entry which is preliminary data.</text>
</comment>
<gene>
    <name evidence="1" type="ORF">PoB_003397800</name>
</gene>
<proteinExistence type="predicted"/>
<sequence length="115" mass="13138">MDGSRLEPVYNKVISGDEALHQARALLAGLEPATKGSLLISSLMTVFLDFTALGYPTPPPRFCTLSNGRCVRTLQKEEKLTFSRSHDLMPSTYSERDFDFLNIDHIKLRRWWHRG</sequence>
<reference evidence="1 2" key="1">
    <citation type="journal article" date="2021" name="Elife">
        <title>Chloroplast acquisition without the gene transfer in kleptoplastic sea slugs, Plakobranchus ocellatus.</title>
        <authorList>
            <person name="Maeda T."/>
            <person name="Takahashi S."/>
            <person name="Yoshida T."/>
            <person name="Shimamura S."/>
            <person name="Takaki Y."/>
            <person name="Nagai Y."/>
            <person name="Toyoda A."/>
            <person name="Suzuki Y."/>
            <person name="Arimoto A."/>
            <person name="Ishii H."/>
            <person name="Satoh N."/>
            <person name="Nishiyama T."/>
            <person name="Hasebe M."/>
            <person name="Maruyama T."/>
            <person name="Minagawa J."/>
            <person name="Obokata J."/>
            <person name="Shigenobu S."/>
        </authorList>
    </citation>
    <scope>NUCLEOTIDE SEQUENCE [LARGE SCALE GENOMIC DNA]</scope>
</reference>
<organism evidence="1 2">
    <name type="scientific">Plakobranchus ocellatus</name>
    <dbReference type="NCBI Taxonomy" id="259542"/>
    <lineage>
        <taxon>Eukaryota</taxon>
        <taxon>Metazoa</taxon>
        <taxon>Spiralia</taxon>
        <taxon>Lophotrochozoa</taxon>
        <taxon>Mollusca</taxon>
        <taxon>Gastropoda</taxon>
        <taxon>Heterobranchia</taxon>
        <taxon>Euthyneura</taxon>
        <taxon>Panpulmonata</taxon>
        <taxon>Sacoglossa</taxon>
        <taxon>Placobranchoidea</taxon>
        <taxon>Plakobranchidae</taxon>
        <taxon>Plakobranchus</taxon>
    </lineage>
</organism>
<dbReference type="EMBL" id="BLXT01003865">
    <property type="protein sequence ID" value="GFO07473.1"/>
    <property type="molecule type" value="Genomic_DNA"/>
</dbReference>
<evidence type="ECO:0000313" key="2">
    <source>
        <dbReference type="Proteomes" id="UP000735302"/>
    </source>
</evidence>
<protein>
    <submittedName>
        <fullName evidence="1">Uncharacterized protein</fullName>
    </submittedName>
</protein>